<dbReference type="SUPFAM" id="SSF53098">
    <property type="entry name" value="Ribonuclease H-like"/>
    <property type="match status" value="1"/>
</dbReference>
<dbReference type="GO" id="GO:0003676">
    <property type="term" value="F:nucleic acid binding"/>
    <property type="evidence" value="ECO:0007669"/>
    <property type="project" value="InterPro"/>
</dbReference>
<proteinExistence type="predicted"/>
<accession>A0A1S4B0X2</accession>
<dbReference type="Pfam" id="PF00665">
    <property type="entry name" value="rve"/>
    <property type="match status" value="1"/>
</dbReference>
<dbReference type="InterPro" id="IPR043128">
    <property type="entry name" value="Rev_trsase/Diguanyl_cyclase"/>
</dbReference>
<gene>
    <name evidence="2" type="primary">LOC107803396</name>
</gene>
<feature type="domain" description="Integrase catalytic" evidence="1">
    <location>
        <begin position="257"/>
        <end position="340"/>
    </location>
</feature>
<sequence length="340" mass="38795">MEVKPCLRKVLRLFVSHQGIEVNPDQIKSIEGIPELLTTKKQVQRLTGRIATLSRFILRSSDRCHKFFGILKNDNSLEWTPECAQALRELKEYLSSPPMLSKPEHGKQLLVYLAVFEEALDQILRIQNVEADGLAKLAASTKSTTTGVKSVVYLLNSSLDQIEDGTLPGDKKEAKKLRMQAARYSLLHNDLYKRTYGGPLTKSLGPNQTQRVLEEVNEGHCGAHFDNQALVEAGAFTQIREQEVITFIWRNIICRFGLPKEISCDNGPQFTGKKIAKFFEKWHIKRILSTPYHPMGNGQAESSKKSILNIIKKKFEDTNGLWQKYYQKYYGPTEQLQRRV</sequence>
<organism evidence="2">
    <name type="scientific">Nicotiana tabacum</name>
    <name type="common">Common tobacco</name>
    <dbReference type="NCBI Taxonomy" id="4097"/>
    <lineage>
        <taxon>Eukaryota</taxon>
        <taxon>Viridiplantae</taxon>
        <taxon>Streptophyta</taxon>
        <taxon>Embryophyta</taxon>
        <taxon>Tracheophyta</taxon>
        <taxon>Spermatophyta</taxon>
        <taxon>Magnoliopsida</taxon>
        <taxon>eudicotyledons</taxon>
        <taxon>Gunneridae</taxon>
        <taxon>Pentapetalae</taxon>
        <taxon>asterids</taxon>
        <taxon>lamiids</taxon>
        <taxon>Solanales</taxon>
        <taxon>Solanaceae</taxon>
        <taxon>Nicotianoideae</taxon>
        <taxon>Nicotianeae</taxon>
        <taxon>Nicotiana</taxon>
    </lineage>
</organism>
<dbReference type="InterPro" id="IPR036397">
    <property type="entry name" value="RNaseH_sf"/>
</dbReference>
<dbReference type="PANTHER" id="PTHR48475:SF2">
    <property type="entry name" value="RIBONUCLEASE H"/>
    <property type="match status" value="1"/>
</dbReference>
<dbReference type="Gene3D" id="3.30.420.10">
    <property type="entry name" value="Ribonuclease H-like superfamily/Ribonuclease H"/>
    <property type="match status" value="1"/>
</dbReference>
<dbReference type="InterPro" id="IPR043502">
    <property type="entry name" value="DNA/RNA_pol_sf"/>
</dbReference>
<dbReference type="RefSeq" id="XP_016482585.1">
    <property type="nucleotide sequence ID" value="XM_016627099.1"/>
</dbReference>
<evidence type="ECO:0000259" key="1">
    <source>
        <dbReference type="PROSITE" id="PS50994"/>
    </source>
</evidence>
<dbReference type="STRING" id="4097.A0A1S4B0X2"/>
<dbReference type="KEGG" id="nta:107803396"/>
<dbReference type="InterPro" id="IPR012337">
    <property type="entry name" value="RNaseH-like_sf"/>
</dbReference>
<dbReference type="OrthoDB" id="1300102at2759"/>
<dbReference type="Gene3D" id="3.30.70.270">
    <property type="match status" value="1"/>
</dbReference>
<dbReference type="AlphaFoldDB" id="A0A1S4B0X2"/>
<dbReference type="PaxDb" id="4097-A0A1S4B0X2"/>
<dbReference type="InterPro" id="IPR001584">
    <property type="entry name" value="Integrase_cat-core"/>
</dbReference>
<dbReference type="PROSITE" id="PS50994">
    <property type="entry name" value="INTEGRASE"/>
    <property type="match status" value="1"/>
</dbReference>
<reference evidence="2" key="1">
    <citation type="submission" date="2025-08" db="UniProtKB">
        <authorList>
            <consortium name="RefSeq"/>
        </authorList>
    </citation>
    <scope>IDENTIFICATION</scope>
</reference>
<dbReference type="PANTHER" id="PTHR48475">
    <property type="entry name" value="RIBONUCLEASE H"/>
    <property type="match status" value="1"/>
</dbReference>
<evidence type="ECO:0000313" key="2">
    <source>
        <dbReference type="RefSeq" id="XP_016482585.1"/>
    </source>
</evidence>
<dbReference type="SUPFAM" id="SSF56672">
    <property type="entry name" value="DNA/RNA polymerases"/>
    <property type="match status" value="1"/>
</dbReference>
<protein>
    <recommendedName>
        <fullName evidence="1">Integrase catalytic domain-containing protein</fullName>
    </recommendedName>
</protein>
<name>A0A1S4B0X2_TOBAC</name>
<dbReference type="GO" id="GO:0015074">
    <property type="term" value="P:DNA integration"/>
    <property type="evidence" value="ECO:0007669"/>
    <property type="project" value="InterPro"/>
</dbReference>